<comment type="caution">
    <text evidence="3">The sequence shown here is derived from an EMBL/GenBank/DDBJ whole genome shotgun (WGS) entry which is preliminary data.</text>
</comment>
<sequence length="209" mass="24454">MYIAIEGTKGVGKSTLLEQLKLKLVQDGIGFSTFSPTKAMPTHIWWEQAYQQYANDDGFISDLYTARANYHAQHTNFSSSFILGDRSMLTSFVTRWPDQPTEIQKYIHHVQKKEHCVPIPDFVIYLDLPIEVTLHRLANRKRQYGLYDEQIERLIQAKFAYEQFFKLKNELGFENLSYQYVDAEQSPEDLVLEIYTLVQTKLDKSMILQ</sequence>
<evidence type="ECO:0000313" key="5">
    <source>
        <dbReference type="Proteomes" id="UP001595455"/>
    </source>
</evidence>
<evidence type="ECO:0000259" key="1">
    <source>
        <dbReference type="Pfam" id="PF02223"/>
    </source>
</evidence>
<organism evidence="3 4">
    <name type="scientific">Acinetobacter sichuanensis</name>
    <dbReference type="NCBI Taxonomy" id="2136183"/>
    <lineage>
        <taxon>Bacteria</taxon>
        <taxon>Pseudomonadati</taxon>
        <taxon>Pseudomonadota</taxon>
        <taxon>Gammaproteobacteria</taxon>
        <taxon>Moraxellales</taxon>
        <taxon>Moraxellaceae</taxon>
        <taxon>Acinetobacter</taxon>
    </lineage>
</organism>
<reference evidence="2" key="1">
    <citation type="journal article" date="2014" name="Int. J. Syst. Evol. Microbiol.">
        <title>Complete genome of a new Firmicutes species belonging to the dominant human colonic microbiota ('Ruminococcus bicirculans') reveals two chromosomes and a selective capacity to utilize plant glucans.</title>
        <authorList>
            <consortium name="NISC Comparative Sequencing Program"/>
            <person name="Wegmann U."/>
            <person name="Louis P."/>
            <person name="Goesmann A."/>
            <person name="Henrissat B."/>
            <person name="Duncan S.H."/>
            <person name="Flint H.J."/>
        </authorList>
    </citation>
    <scope>NUCLEOTIDE SEQUENCE</scope>
    <source>
        <strain evidence="2">KCTC 62575</strain>
    </source>
</reference>
<evidence type="ECO:0000313" key="2">
    <source>
        <dbReference type="EMBL" id="MFC2998148.1"/>
    </source>
</evidence>
<reference evidence="5" key="3">
    <citation type="journal article" date="2019" name="Int. J. Syst. Evol. Microbiol.">
        <title>The Global Catalogue of Microorganisms (GCM) 10K type strain sequencing project: providing services to taxonomists for standard genome sequencing and annotation.</title>
        <authorList>
            <consortium name="The Broad Institute Genomics Platform"/>
            <consortium name="The Broad Institute Genome Sequencing Center for Infectious Disease"/>
            <person name="Wu L."/>
            <person name="Ma J."/>
        </authorList>
    </citation>
    <scope>NUCLEOTIDE SEQUENCE [LARGE SCALE GENOMIC DNA]</scope>
    <source>
        <strain evidence="5">KCTC 62575</strain>
    </source>
</reference>
<dbReference type="Pfam" id="PF02223">
    <property type="entry name" value="Thymidylate_kin"/>
    <property type="match status" value="1"/>
</dbReference>
<dbReference type="RefSeq" id="WP_107008449.1">
    <property type="nucleotide sequence ID" value="NZ_JAVIDQ010000010.1"/>
</dbReference>
<evidence type="ECO:0000313" key="3">
    <source>
        <dbReference type="EMBL" id="RFC83422.1"/>
    </source>
</evidence>
<feature type="domain" description="Thymidylate kinase-like" evidence="1">
    <location>
        <begin position="5"/>
        <end position="193"/>
    </location>
</feature>
<dbReference type="EMBL" id="PYIX02000017">
    <property type="protein sequence ID" value="RFC83422.1"/>
    <property type="molecule type" value="Genomic_DNA"/>
</dbReference>
<dbReference type="Proteomes" id="UP000240957">
    <property type="component" value="Unassembled WGS sequence"/>
</dbReference>
<keyword evidence="5" id="KW-1185">Reference proteome</keyword>
<accession>A0A371YPR2</accession>
<dbReference type="Gene3D" id="3.40.50.300">
    <property type="entry name" value="P-loop containing nucleotide triphosphate hydrolases"/>
    <property type="match status" value="1"/>
</dbReference>
<proteinExistence type="predicted"/>
<dbReference type="InterPro" id="IPR027417">
    <property type="entry name" value="P-loop_NTPase"/>
</dbReference>
<reference evidence="2" key="4">
    <citation type="submission" date="2024-09" db="EMBL/GenBank/DDBJ databases">
        <authorList>
            <person name="Sun Q."/>
            <person name="Mori K."/>
        </authorList>
    </citation>
    <scope>NUCLEOTIDE SEQUENCE</scope>
    <source>
        <strain evidence="2">KCTC 62575</strain>
    </source>
</reference>
<gene>
    <name evidence="2" type="ORF">ACFODO_23440</name>
    <name evidence="3" type="ORF">C9E89_011270</name>
</gene>
<reference evidence="3 4" key="2">
    <citation type="submission" date="2018-08" db="EMBL/GenBank/DDBJ databases">
        <title>The draft genome of Acinetobacter sichuanensis strain WCHAc060041.</title>
        <authorList>
            <person name="Qin J."/>
            <person name="Feng Y."/>
            <person name="Zong Z."/>
        </authorList>
    </citation>
    <scope>NUCLEOTIDE SEQUENCE [LARGE SCALE GENOMIC DNA]</scope>
    <source>
        <strain evidence="3 4">WCHAc060041</strain>
    </source>
</reference>
<evidence type="ECO:0000313" key="4">
    <source>
        <dbReference type="Proteomes" id="UP000240957"/>
    </source>
</evidence>
<dbReference type="EMBL" id="JBHRSF010000170">
    <property type="protein sequence ID" value="MFC2998148.1"/>
    <property type="molecule type" value="Genomic_DNA"/>
</dbReference>
<dbReference type="InterPro" id="IPR039430">
    <property type="entry name" value="Thymidylate_kin-like_dom"/>
</dbReference>
<dbReference type="SUPFAM" id="SSF52540">
    <property type="entry name" value="P-loop containing nucleoside triphosphate hydrolases"/>
    <property type="match status" value="1"/>
</dbReference>
<protein>
    <submittedName>
        <fullName evidence="2">dTMP kinase</fullName>
    </submittedName>
</protein>
<dbReference type="AlphaFoldDB" id="A0A371YPR2"/>
<keyword evidence="2" id="KW-0418">Kinase</keyword>
<dbReference type="OrthoDB" id="9774907at2"/>
<dbReference type="Proteomes" id="UP001595455">
    <property type="component" value="Unassembled WGS sequence"/>
</dbReference>
<dbReference type="GO" id="GO:0016301">
    <property type="term" value="F:kinase activity"/>
    <property type="evidence" value="ECO:0007669"/>
    <property type="project" value="UniProtKB-KW"/>
</dbReference>
<name>A0A371YPR2_9GAMM</name>
<keyword evidence="2" id="KW-0808">Transferase</keyword>